<dbReference type="GO" id="GO:0004619">
    <property type="term" value="F:phosphoglycerate mutase activity"/>
    <property type="evidence" value="ECO:0007669"/>
    <property type="project" value="UniProtKB-EC"/>
</dbReference>
<dbReference type="PANTHER" id="PTHR48100">
    <property type="entry name" value="BROAD-SPECIFICITY PHOSPHATASE YOR283W-RELATED"/>
    <property type="match status" value="1"/>
</dbReference>
<dbReference type="SUPFAM" id="SSF53254">
    <property type="entry name" value="Phosphoglycerate mutase-like"/>
    <property type="match status" value="1"/>
</dbReference>
<organism evidence="5 6">
    <name type="scientific">Quisquiliibacterium transsilvanicum</name>
    <dbReference type="NCBI Taxonomy" id="1549638"/>
    <lineage>
        <taxon>Bacteria</taxon>
        <taxon>Pseudomonadati</taxon>
        <taxon>Pseudomonadota</taxon>
        <taxon>Betaproteobacteria</taxon>
        <taxon>Burkholderiales</taxon>
        <taxon>Burkholderiaceae</taxon>
        <taxon>Quisquiliibacterium</taxon>
    </lineage>
</organism>
<evidence type="ECO:0000313" key="6">
    <source>
        <dbReference type="Proteomes" id="UP000532440"/>
    </source>
</evidence>
<feature type="active site" description="Proton donor/acceptor" evidence="3">
    <location>
        <position position="84"/>
    </location>
</feature>
<dbReference type="GO" id="GO:0016791">
    <property type="term" value="F:phosphatase activity"/>
    <property type="evidence" value="ECO:0007669"/>
    <property type="project" value="TreeGrafter"/>
</dbReference>
<dbReference type="GO" id="GO:0005737">
    <property type="term" value="C:cytoplasm"/>
    <property type="evidence" value="ECO:0007669"/>
    <property type="project" value="TreeGrafter"/>
</dbReference>
<evidence type="ECO:0000256" key="1">
    <source>
        <dbReference type="ARBA" id="ARBA00023152"/>
    </source>
</evidence>
<dbReference type="EC" id="5.4.2.12" evidence="5"/>
<dbReference type="Gene3D" id="3.40.50.1240">
    <property type="entry name" value="Phosphoglycerate mutase-like"/>
    <property type="match status" value="1"/>
</dbReference>
<evidence type="ECO:0000256" key="3">
    <source>
        <dbReference type="PIRSR" id="PIRSR613078-1"/>
    </source>
</evidence>
<dbReference type="CDD" id="cd07067">
    <property type="entry name" value="HP_PGM_like"/>
    <property type="match status" value="1"/>
</dbReference>
<dbReference type="PANTHER" id="PTHR48100:SF1">
    <property type="entry name" value="HISTIDINE PHOSPHATASE FAMILY PROTEIN-RELATED"/>
    <property type="match status" value="1"/>
</dbReference>
<protein>
    <submittedName>
        <fullName evidence="5">Putative phosphoglycerate mutase</fullName>
        <ecNumber evidence="5">5.4.2.12</ecNumber>
    </submittedName>
</protein>
<feature type="binding site" evidence="4">
    <location>
        <begin position="10"/>
        <end position="17"/>
    </location>
    <ligand>
        <name>substrate</name>
    </ligand>
</feature>
<dbReference type="RefSeq" id="WP_183969046.1">
    <property type="nucleotide sequence ID" value="NZ_BAABEW010000024.1"/>
</dbReference>
<keyword evidence="2 5" id="KW-0413">Isomerase</keyword>
<keyword evidence="6" id="KW-1185">Reference proteome</keyword>
<evidence type="ECO:0000313" key="5">
    <source>
        <dbReference type="EMBL" id="MBB5272977.1"/>
    </source>
</evidence>
<keyword evidence="1" id="KW-0324">Glycolysis</keyword>
<feature type="active site" description="Tele-phosphohistidine intermediate" evidence="3">
    <location>
        <position position="11"/>
    </location>
</feature>
<dbReference type="AlphaFoldDB" id="A0A7W8HJE9"/>
<accession>A0A7W8HJE9</accession>
<name>A0A7W8HJE9_9BURK</name>
<comment type="caution">
    <text evidence="5">The sequence shown here is derived from an EMBL/GenBank/DDBJ whole genome shotgun (WGS) entry which is preliminary data.</text>
</comment>
<feature type="binding site" evidence="4">
    <location>
        <position position="60"/>
    </location>
    <ligand>
        <name>substrate</name>
    </ligand>
</feature>
<dbReference type="InterPro" id="IPR013078">
    <property type="entry name" value="His_Pase_superF_clade-1"/>
</dbReference>
<dbReference type="Pfam" id="PF00300">
    <property type="entry name" value="His_Phos_1"/>
    <property type="match status" value="1"/>
</dbReference>
<sequence>MEATELLLIRHGQTDLNREPRFQGQIDAPLNALGELQARRLAERLASERIDRLVCSDLTRARQTAAPSAARLGLTVLPSAPFREQGFGVFEGLAFPEVIERYPQDWAAWLRHQAGYAPPGGESNLIFHARVIAALRAVAQAVPGGSAAVVTHGGVLDMVWRTARGLPLDGARSCAIPNAGINRIQVLDERIEILAWADDAHVADLTLP</sequence>
<dbReference type="InterPro" id="IPR050275">
    <property type="entry name" value="PGM_Phosphatase"/>
</dbReference>
<dbReference type="InterPro" id="IPR001345">
    <property type="entry name" value="PG/BPGM_mutase_AS"/>
</dbReference>
<dbReference type="PROSITE" id="PS00175">
    <property type="entry name" value="PG_MUTASE"/>
    <property type="match status" value="1"/>
</dbReference>
<reference evidence="5 6" key="1">
    <citation type="submission" date="2020-08" db="EMBL/GenBank/DDBJ databases">
        <title>Genomic Encyclopedia of Type Strains, Phase IV (KMG-IV): sequencing the most valuable type-strain genomes for metagenomic binning, comparative biology and taxonomic classification.</title>
        <authorList>
            <person name="Goeker M."/>
        </authorList>
    </citation>
    <scope>NUCLEOTIDE SEQUENCE [LARGE SCALE GENOMIC DNA]</scope>
    <source>
        <strain evidence="5 6">DSM 29781</strain>
    </source>
</reference>
<proteinExistence type="predicted"/>
<dbReference type="Proteomes" id="UP000532440">
    <property type="component" value="Unassembled WGS sequence"/>
</dbReference>
<evidence type="ECO:0000256" key="4">
    <source>
        <dbReference type="PIRSR" id="PIRSR613078-2"/>
    </source>
</evidence>
<dbReference type="SMART" id="SM00855">
    <property type="entry name" value="PGAM"/>
    <property type="match status" value="1"/>
</dbReference>
<dbReference type="EMBL" id="JACHGB010000005">
    <property type="protein sequence ID" value="MBB5272977.1"/>
    <property type="molecule type" value="Genomic_DNA"/>
</dbReference>
<dbReference type="InterPro" id="IPR029033">
    <property type="entry name" value="His_PPase_superfam"/>
</dbReference>
<gene>
    <name evidence="5" type="ORF">HNQ70_003000</name>
</gene>
<evidence type="ECO:0000256" key="2">
    <source>
        <dbReference type="ARBA" id="ARBA00023235"/>
    </source>
</evidence>